<dbReference type="STRING" id="927083.DB32_004848"/>
<feature type="signal peptide" evidence="1">
    <location>
        <begin position="1"/>
        <end position="21"/>
    </location>
</feature>
<dbReference type="Proteomes" id="UP000034883">
    <property type="component" value="Chromosome"/>
</dbReference>
<reference evidence="3 4" key="1">
    <citation type="submission" date="2015-03" db="EMBL/GenBank/DDBJ databases">
        <title>Genome assembly of Sandaracinus amylolyticus DSM 53668.</title>
        <authorList>
            <person name="Sharma G."/>
            <person name="Subramanian S."/>
        </authorList>
    </citation>
    <scope>NUCLEOTIDE SEQUENCE [LARGE SCALE GENOMIC DNA]</scope>
    <source>
        <strain evidence="3 4">DSM 53668</strain>
    </source>
</reference>
<evidence type="ECO:0000313" key="4">
    <source>
        <dbReference type="Proteomes" id="UP000034883"/>
    </source>
</evidence>
<sequence length="2444" mass="259664">MSCAAGWWLSCIVLLSGCGAAATWRPPLDAHGWSEADRRARVALGHVEGDPAGDPAREVERLRAIAALEERAGNATSAVEATTRAVTVARARTVLAPEASREEARRVWSVVRAEALARAERLGDVGLALAVVGRDAPGDARDVVARLLRLRADAGGALVRPVPIALWNGLDESARVDVERLGAVPRGATRPSLDRIAGEGARALVVLERRWHEAGEREDGEAVLAIARALVSIDRAHPLASAALLVAREGDREAAIDVVGTAAPGHRGVAIARLLQAALARPSSAAHQLALAARCLEQGLAGDAYDRALEARTLARDDDARRLADEIAALATVVTASAERLEAWERDAGVSRSPWIERRIAEWAGSEIASPPLLARAARAQRTLVELGVGDYDATASIAADSTGDESLRALALGRMWALDRAAARVLAECARDGLAWGECSERQRWVDGDGWADDEELARRPRDLDEVLLPLPELFDHDEAGELVQAWLAELESSRHALHPAVVEARVRVLARGGDVAGARSVLEDAGRVLAWSRRAVLALWLDDLAAGREVGSDVLERALLLGSPAERIERIAIDDEREEVALGASNVSRLAIAETHFDEPGREAQVLDALAPLIERGDTSALYAAALSAIVLERAGRAEDLARIVERVRAALPGSALGRLLEALAGEARDAYAGALVTWPESRDLVRRWLAAWRAGEPTVPLDAARAALESVDPSAIDLAFDGPLADVDQLRAVLEPPLAGELDVAALRARGPALTRTFAVSYRLRALIRGAIVDAPDAASAIASARELLPFATSAADGPGAWRRTRVRLHVLLGETERALEIADRPVDPEIDTETEAPLLADDRLRLLASARRALDDTTTWRLIVADARDETAPDVFDALAARAGTSSAVRALFCHELTTTSELAPRVIDECGPAFRADPGQPIVAQALSWAVLEATEHARARGLAPAAFFDTATRALGDRASSVLLHNNSVWLSRSGEHERAAAVELAAQARGWVVDETSRDDLAQLRWRGPSVRASYVASGEASWSELAFQALGDARLAAASIYADAATAFARARPQDEGAVRAFAAGDVIAWAHADLDAGRLTPDGLMAFDATRIDDFDDRTDALVGAYPESILVAYAAMVRALRRGDHEAALRWGGIVEREGVRGTYVVTITPALIAMRGRAELDALRARGRQAFPDDPRLSGDAEAEAALPPMLASAEAFDAALADVDVDRMVARLRGLERRVSVQHAVEVTLPSWLAPLGGAGGALEGGARIVVVSEPRQSDCTPQTCLDALVPAIERTGFRHVWSAPLTLPIGAGARALMTNGTHVMVLGVVPRGARLVVSIAAGPTTTISQLLPTFALAEASMRPLDGLVGAAWAEALRAVSGAAPPGVRARALRAALAPGEGCTITAELDEVRRIDAALAPALLRDLLLATPEPSARRRLLACVPEGAGDHGALGVAAVLDPDPAIHARGRALMSADRAGALAAACAVVRAPVTVAASGLASRADTALPPLGAVEVLAALPTEERRTLTTELVGGTDRRLALLALVAEQVLPGGIAPDALARIVTTGDPGLAIEAVHAHWNAPSAAELEAIRTRLDAMRAPLDDEQRALLRTAAWVLSRGLDPRDRERFTRIAALAREGLSAEDAPYGEAAARNVEWHAESHAAALERAPIESLDERFAARAEWLRAQRARSRVSPEAARLLATQPLARFLPGTHWRYVRVPQPSLLIATLTSAYERLDSAGSTDAAVARAAFAWMAERAGAELLGPEGGLDLDRPIECAMADRWPRSWVCSVHVRDADRARAILARRRMGTNSAPWLAVDAANLARTLPMVAGATPFALDRMLRVDPDAADSSEGGGGRRDGGALLFAERARVEVSLDGVRFDRFATFVRREHEGSGVDTEHYLFTGDRMIVFGLEEMARAVVTGPLPIARTLAGDPTFRRLTEDWADGAALQMASVGWRGESDGEMPLVERADASFEIAVEGTGLVLRMRAPFAGTPGDVGALVAMLPADATARFAIAGAEDDAPRRRAREVDAPIEPRPPLRDAGEAARLASDAAERLAFAWMPRAGGELWDRWVIVAEGASLDRALAARGITPPAEGALLEHAGVRFARRGARWVLGPLEADVRAALARPLPAHGGEVQVGSGHLDGLGAARALIGLVGALPEGDPRRTQLQMFAALLGAGRELSFDGHVDTRRRQLVVVAHVEPTLRAEGSEHIIDEVLRNPRNAVRLPRVIEPIELRAPLRLVLESDEPEAVAARVFVRGARSRTRVIDPRHLEVVITPMPSEGSDVAIDDAARARLTRGYGSDAPRVRALAAQIVPAGARPEEAARAVVAWVHENIRYELTAEELDAASVLARGRGDCSELSRLSVALLRAAGVPAELREGFAIDGQEAVAHAWVAFHDGRGFREVDPTNGNVHVSSGYVPASVWSAVGLLSVGGLRVVEVGPVP</sequence>
<dbReference type="InterPro" id="IPR002931">
    <property type="entry name" value="Transglutaminase-like"/>
</dbReference>
<keyword evidence="4" id="KW-1185">Reference proteome</keyword>
<dbReference type="InterPro" id="IPR038765">
    <property type="entry name" value="Papain-like_cys_pep_sf"/>
</dbReference>
<feature type="chain" id="PRO_5002509829" description="Transglutaminase-like domain-containing protein" evidence="1">
    <location>
        <begin position="22"/>
        <end position="2444"/>
    </location>
</feature>
<accession>A0A0F6SFX4</accession>
<keyword evidence="1" id="KW-0732">Signal</keyword>
<dbReference type="Gene3D" id="3.10.620.30">
    <property type="match status" value="1"/>
</dbReference>
<evidence type="ECO:0000259" key="2">
    <source>
        <dbReference type="SMART" id="SM00460"/>
    </source>
</evidence>
<evidence type="ECO:0000313" key="3">
    <source>
        <dbReference type="EMBL" id="AKF07699.1"/>
    </source>
</evidence>
<dbReference type="KEGG" id="samy:DB32_004848"/>
<dbReference type="SMART" id="SM00460">
    <property type="entry name" value="TGc"/>
    <property type="match status" value="1"/>
</dbReference>
<dbReference type="Pfam" id="PF01841">
    <property type="entry name" value="Transglut_core"/>
    <property type="match status" value="1"/>
</dbReference>
<feature type="domain" description="Transglutaminase-like" evidence="2">
    <location>
        <begin position="2349"/>
        <end position="2409"/>
    </location>
</feature>
<gene>
    <name evidence="3" type="ORF">DB32_004848</name>
</gene>
<dbReference type="PANTHER" id="PTHR33490">
    <property type="entry name" value="BLR5614 PROTEIN-RELATED"/>
    <property type="match status" value="1"/>
</dbReference>
<proteinExistence type="predicted"/>
<evidence type="ECO:0000256" key="1">
    <source>
        <dbReference type="SAM" id="SignalP"/>
    </source>
</evidence>
<dbReference type="EMBL" id="CP011125">
    <property type="protein sequence ID" value="AKF07699.1"/>
    <property type="molecule type" value="Genomic_DNA"/>
</dbReference>
<name>A0A0F6SFX4_9BACT</name>
<protein>
    <recommendedName>
        <fullName evidence="2">Transglutaminase-like domain-containing protein</fullName>
    </recommendedName>
</protein>
<dbReference type="SUPFAM" id="SSF54001">
    <property type="entry name" value="Cysteine proteinases"/>
    <property type="match status" value="1"/>
</dbReference>
<organism evidence="3 4">
    <name type="scientific">Sandaracinus amylolyticus</name>
    <dbReference type="NCBI Taxonomy" id="927083"/>
    <lineage>
        <taxon>Bacteria</taxon>
        <taxon>Pseudomonadati</taxon>
        <taxon>Myxococcota</taxon>
        <taxon>Polyangia</taxon>
        <taxon>Polyangiales</taxon>
        <taxon>Sandaracinaceae</taxon>
        <taxon>Sandaracinus</taxon>
    </lineage>
</organism>